<protein>
    <submittedName>
        <fullName evidence="7">Zinc finger CCCH domaincontaining protein 6like [Takifugu rubripes]</fullName>
    </submittedName>
</protein>
<evidence type="ECO:0000256" key="2">
    <source>
        <dbReference type="ARBA" id="ARBA00022771"/>
    </source>
</evidence>
<dbReference type="InterPro" id="IPR000571">
    <property type="entry name" value="Znf_CCCH"/>
</dbReference>
<feature type="domain" description="C3H1-type" evidence="6">
    <location>
        <begin position="4"/>
        <end position="25"/>
    </location>
</feature>
<feature type="region of interest" description="Disordered" evidence="5">
    <location>
        <begin position="366"/>
        <end position="451"/>
    </location>
</feature>
<dbReference type="OrthoDB" id="1939643at2759"/>
<dbReference type="Pfam" id="PF18044">
    <property type="entry name" value="zf-CCCH_4"/>
    <property type="match status" value="1"/>
</dbReference>
<feature type="compositionally biased region" description="Basic and acidic residues" evidence="5">
    <location>
        <begin position="162"/>
        <end position="171"/>
    </location>
</feature>
<accession>A0A0K2TSF7</accession>
<feature type="compositionally biased region" description="Low complexity" evidence="5">
    <location>
        <begin position="665"/>
        <end position="677"/>
    </location>
</feature>
<dbReference type="InterPro" id="IPR041367">
    <property type="entry name" value="Znf-CCCH_4"/>
</dbReference>
<dbReference type="SUPFAM" id="SSF90229">
    <property type="entry name" value="CCCH zinc finger"/>
    <property type="match status" value="1"/>
</dbReference>
<feature type="compositionally biased region" description="Low complexity" evidence="5">
    <location>
        <begin position="763"/>
        <end position="781"/>
    </location>
</feature>
<organism evidence="7">
    <name type="scientific">Lepeophtheirus salmonis</name>
    <name type="common">Salmon louse</name>
    <name type="synonym">Caligus salmonis</name>
    <dbReference type="NCBI Taxonomy" id="72036"/>
    <lineage>
        <taxon>Eukaryota</taxon>
        <taxon>Metazoa</taxon>
        <taxon>Ecdysozoa</taxon>
        <taxon>Arthropoda</taxon>
        <taxon>Crustacea</taxon>
        <taxon>Multicrustacea</taxon>
        <taxon>Hexanauplia</taxon>
        <taxon>Copepoda</taxon>
        <taxon>Siphonostomatoida</taxon>
        <taxon>Caligidae</taxon>
        <taxon>Lepeophtheirus</taxon>
    </lineage>
</organism>
<feature type="compositionally biased region" description="Polar residues" evidence="5">
    <location>
        <begin position="681"/>
        <end position="692"/>
    </location>
</feature>
<feature type="zinc finger region" description="C3H1-type" evidence="4">
    <location>
        <begin position="4"/>
        <end position="25"/>
    </location>
</feature>
<dbReference type="AlphaFoldDB" id="A0A0K2TSF7"/>
<keyword evidence="1 4" id="KW-0479">Metal-binding</keyword>
<dbReference type="InterPro" id="IPR025974">
    <property type="entry name" value="Mif2/CENP-C_cupin"/>
</dbReference>
<feature type="compositionally biased region" description="Basic and acidic residues" evidence="5">
    <location>
        <begin position="128"/>
        <end position="155"/>
    </location>
</feature>
<feature type="region of interest" description="Disordered" evidence="5">
    <location>
        <begin position="649"/>
        <end position="781"/>
    </location>
</feature>
<dbReference type="Gene3D" id="2.60.120.10">
    <property type="entry name" value="Jelly Rolls"/>
    <property type="match status" value="1"/>
</dbReference>
<reference evidence="7" key="1">
    <citation type="submission" date="2014-05" db="EMBL/GenBank/DDBJ databases">
        <authorList>
            <person name="Chronopoulou M."/>
        </authorList>
    </citation>
    <scope>NUCLEOTIDE SEQUENCE</scope>
    <source>
        <tissue evidence="7">Whole organism</tissue>
    </source>
</reference>
<feature type="region of interest" description="Disordered" evidence="5">
    <location>
        <begin position="107"/>
        <end position="198"/>
    </location>
</feature>
<dbReference type="SMART" id="SM00356">
    <property type="entry name" value="ZnF_C3H1"/>
    <property type="match status" value="2"/>
</dbReference>
<feature type="zinc finger region" description="C3H1-type" evidence="4">
    <location>
        <begin position="34"/>
        <end position="62"/>
    </location>
</feature>
<feature type="compositionally biased region" description="Polar residues" evidence="5">
    <location>
        <begin position="701"/>
        <end position="726"/>
    </location>
</feature>
<feature type="compositionally biased region" description="Acidic residues" evidence="5">
    <location>
        <begin position="411"/>
        <end position="426"/>
    </location>
</feature>
<sequence>MDRVCQFYLRGRCNRNNCEFKHVKPVEDAANASIYRKTPCRFFEANGSCRFGDNCRFFHDAASNKKYNASKSTPIVDSDDDIPRGADSDDDSIVSGFTEYTSIVAKKTKRGLSDKQDEAKSCKTQKVIHQDEEKEETMESRKNTSVNNKEKESKKSIVHSPSLDDRLKNFEPKNLPTARKSSMNENSPSNIKSLNASDKSNTSMESLIKADNELLKRAPLMVAKKSVPQIFDNRSGIAKESKIKKIVPELNKKIPTKEVTLKKVDSSLSSKIHESITTMDSSKLDKQSEIETVETIESFIKVNETANIGIVDERSPNKSGAEWENLMSGEECITSIGSASTDITMEEAEKEVPPLILRKSSFSNSRLDKKGVGRSKSEETSKSKNSIAKPVGKKGAESGIVNKKVSKEGDIDGDDDEEDENMDESSDWISSIEESNSDDRSDSSISGRTKIRIKKLTPTKTNNKILKNSASLKALQPIKCDICQLRKGFKKKNCLKCIQLQKGPVDESTSKLVKRGRGRPKLNKTVTETTAKTDSVNVVHKQTIEEKPIYSPEKKEEEKKVEEKSPICKPHIIDKPKKHVSETLELPKFDPDKFKPGYIPSIVKKGDEEYAVVVTGVKDTGLCGTYWGDLNNLPSRRKSRINNQFLVQDTPEVFPPKGKRAKKVSSSSKETSEPKTPVATKRNSSENSQLMKSANEKTKTKSPIASSSQTPVTIKSPTNVKTTVNGSGVKKIPSQSSLKRTRKESPSKPTGEYETNSPTTTNSHSESASETPSVSSEYFSSPSALSNMSMQKERFAPYDDNRWVSIGKDLINNSFDAVQYTRALRLPFHLLSFLRIKGNSVKGMSCTDKNNMVFVVIEGEITVALQGSTSNFDCKKGDSFYIPPKNNYNLMNNKAREAELCIFQFANEGVIPPNSASVSSESVKSPTHQSK</sequence>
<name>A0A0K2TSF7_LEPSM</name>
<dbReference type="Gene3D" id="4.10.1000.10">
    <property type="entry name" value="Zinc finger, CCCH-type"/>
    <property type="match status" value="1"/>
</dbReference>
<keyword evidence="2 4" id="KW-0863">Zinc-finger</keyword>
<evidence type="ECO:0000256" key="5">
    <source>
        <dbReference type="SAM" id="MobiDB-lite"/>
    </source>
</evidence>
<evidence type="ECO:0000256" key="4">
    <source>
        <dbReference type="PROSITE-ProRule" id="PRU00723"/>
    </source>
</evidence>
<dbReference type="Pfam" id="PF11699">
    <property type="entry name" value="CENP-C_C"/>
    <property type="match status" value="1"/>
</dbReference>
<feature type="compositionally biased region" description="Basic and acidic residues" evidence="5">
    <location>
        <begin position="111"/>
        <end position="121"/>
    </location>
</feature>
<evidence type="ECO:0000313" key="7">
    <source>
        <dbReference type="EMBL" id="CDW28336.1"/>
    </source>
</evidence>
<feature type="compositionally biased region" description="Basic and acidic residues" evidence="5">
    <location>
        <begin position="366"/>
        <end position="382"/>
    </location>
</feature>
<dbReference type="InterPro" id="IPR014710">
    <property type="entry name" value="RmlC-like_jellyroll"/>
</dbReference>
<proteinExistence type="predicted"/>
<evidence type="ECO:0000256" key="3">
    <source>
        <dbReference type="ARBA" id="ARBA00022833"/>
    </source>
</evidence>
<feature type="domain" description="C3H1-type" evidence="6">
    <location>
        <begin position="34"/>
        <end position="62"/>
    </location>
</feature>
<dbReference type="SUPFAM" id="SSF51182">
    <property type="entry name" value="RmlC-like cupins"/>
    <property type="match status" value="1"/>
</dbReference>
<dbReference type="InterPro" id="IPR011051">
    <property type="entry name" value="RmlC_Cupin_sf"/>
</dbReference>
<dbReference type="GO" id="GO:0008270">
    <property type="term" value="F:zinc ion binding"/>
    <property type="evidence" value="ECO:0007669"/>
    <property type="project" value="UniProtKB-KW"/>
</dbReference>
<dbReference type="EMBL" id="HACA01010975">
    <property type="protein sequence ID" value="CDW28336.1"/>
    <property type="molecule type" value="Transcribed_RNA"/>
</dbReference>
<feature type="compositionally biased region" description="Polar residues" evidence="5">
    <location>
        <begin position="179"/>
        <end position="198"/>
    </location>
</feature>
<evidence type="ECO:0000259" key="6">
    <source>
        <dbReference type="PROSITE" id="PS50103"/>
    </source>
</evidence>
<dbReference type="PROSITE" id="PS50103">
    <property type="entry name" value="ZF_C3H1"/>
    <property type="match status" value="2"/>
</dbReference>
<evidence type="ECO:0000256" key="1">
    <source>
        <dbReference type="ARBA" id="ARBA00022723"/>
    </source>
</evidence>
<keyword evidence="3 4" id="KW-0862">Zinc</keyword>
<feature type="compositionally biased region" description="Polar residues" evidence="5">
    <location>
        <begin position="753"/>
        <end position="762"/>
    </location>
</feature>
<dbReference type="InterPro" id="IPR036855">
    <property type="entry name" value="Znf_CCCH_sf"/>
</dbReference>